<evidence type="ECO:0000259" key="1">
    <source>
        <dbReference type="PROSITE" id="PS50943"/>
    </source>
</evidence>
<sequence>MSDFGPTIRHLRTKKGYQLSKLAKEIGVSTGYLSNLETGKTTTITLETMEKLNEKLDLFPSNPPVVSRNSLFTHRTESALSKLTTLEETDKAAANYLLRCLEEGIDIFEDKQS</sequence>
<gene>
    <name evidence="2" type="ORF">ACFPU1_12820</name>
</gene>
<protein>
    <submittedName>
        <fullName evidence="2">Helix-turn-helix domain-containing protein</fullName>
    </submittedName>
</protein>
<feature type="domain" description="HTH cro/C1-type" evidence="1">
    <location>
        <begin position="8"/>
        <end position="66"/>
    </location>
</feature>
<dbReference type="CDD" id="cd00093">
    <property type="entry name" value="HTH_XRE"/>
    <property type="match status" value="1"/>
</dbReference>
<dbReference type="RefSeq" id="WP_385941733.1">
    <property type="nucleotide sequence ID" value="NZ_JBHSOZ010000005.1"/>
</dbReference>
<dbReference type="SUPFAM" id="SSF47413">
    <property type="entry name" value="lambda repressor-like DNA-binding domains"/>
    <property type="match status" value="1"/>
</dbReference>
<dbReference type="Pfam" id="PF01381">
    <property type="entry name" value="HTH_3"/>
    <property type="match status" value="1"/>
</dbReference>
<organism evidence="2 3">
    <name type="scientific">Thalassorhabdus alkalitolerans</name>
    <dbReference type="NCBI Taxonomy" id="2282697"/>
    <lineage>
        <taxon>Bacteria</taxon>
        <taxon>Bacillati</taxon>
        <taxon>Bacillota</taxon>
        <taxon>Bacilli</taxon>
        <taxon>Bacillales</taxon>
        <taxon>Bacillaceae</taxon>
        <taxon>Thalassorhabdus</taxon>
    </lineage>
</organism>
<dbReference type="Proteomes" id="UP001596142">
    <property type="component" value="Unassembled WGS sequence"/>
</dbReference>
<dbReference type="EMBL" id="JBHSOZ010000005">
    <property type="protein sequence ID" value="MFC5713667.1"/>
    <property type="molecule type" value="Genomic_DNA"/>
</dbReference>
<dbReference type="InterPro" id="IPR010982">
    <property type="entry name" value="Lambda_DNA-bd_dom_sf"/>
</dbReference>
<comment type="caution">
    <text evidence="2">The sequence shown here is derived from an EMBL/GenBank/DDBJ whole genome shotgun (WGS) entry which is preliminary data.</text>
</comment>
<proteinExistence type="predicted"/>
<name>A0ABW0YQM7_9BACI</name>
<dbReference type="Gene3D" id="1.10.260.40">
    <property type="entry name" value="lambda repressor-like DNA-binding domains"/>
    <property type="match status" value="1"/>
</dbReference>
<dbReference type="PROSITE" id="PS50943">
    <property type="entry name" value="HTH_CROC1"/>
    <property type="match status" value="1"/>
</dbReference>
<dbReference type="InterPro" id="IPR001387">
    <property type="entry name" value="Cro/C1-type_HTH"/>
</dbReference>
<evidence type="ECO:0000313" key="2">
    <source>
        <dbReference type="EMBL" id="MFC5713667.1"/>
    </source>
</evidence>
<keyword evidence="3" id="KW-1185">Reference proteome</keyword>
<reference evidence="3" key="1">
    <citation type="journal article" date="2019" name="Int. J. Syst. Evol. Microbiol.">
        <title>The Global Catalogue of Microorganisms (GCM) 10K type strain sequencing project: providing services to taxonomists for standard genome sequencing and annotation.</title>
        <authorList>
            <consortium name="The Broad Institute Genomics Platform"/>
            <consortium name="The Broad Institute Genome Sequencing Center for Infectious Disease"/>
            <person name="Wu L."/>
            <person name="Ma J."/>
        </authorList>
    </citation>
    <scope>NUCLEOTIDE SEQUENCE [LARGE SCALE GENOMIC DNA]</scope>
    <source>
        <strain evidence="3">CECT 7184</strain>
    </source>
</reference>
<dbReference type="SMART" id="SM00530">
    <property type="entry name" value="HTH_XRE"/>
    <property type="match status" value="1"/>
</dbReference>
<accession>A0ABW0YQM7</accession>
<evidence type="ECO:0000313" key="3">
    <source>
        <dbReference type="Proteomes" id="UP001596142"/>
    </source>
</evidence>